<feature type="transmembrane region" description="Helical" evidence="1">
    <location>
        <begin position="391"/>
        <end position="415"/>
    </location>
</feature>
<feature type="transmembrane region" description="Helical" evidence="1">
    <location>
        <begin position="126"/>
        <end position="151"/>
    </location>
</feature>
<feature type="transmembrane region" description="Helical" evidence="1">
    <location>
        <begin position="427"/>
        <end position="448"/>
    </location>
</feature>
<protein>
    <recommendedName>
        <fullName evidence="4">C4-dicarboxylate ABC transporter</fullName>
    </recommendedName>
</protein>
<reference evidence="2 3" key="1">
    <citation type="submission" date="2019-08" db="EMBL/GenBank/DDBJ databases">
        <title>Marinobacter ZYF650 sp. nov., a marine bacterium isolated from seawater of the Mariana trench.</title>
        <authorList>
            <person name="Ahmad W."/>
        </authorList>
    </citation>
    <scope>NUCLEOTIDE SEQUENCE [LARGE SCALE GENOMIC DNA]</scope>
    <source>
        <strain evidence="2 3">ZYF650</strain>
    </source>
</reference>
<accession>A0A5B0VJ85</accession>
<feature type="transmembrane region" description="Helical" evidence="1">
    <location>
        <begin position="347"/>
        <end position="371"/>
    </location>
</feature>
<feature type="transmembrane region" description="Helical" evidence="1">
    <location>
        <begin position="208"/>
        <end position="226"/>
    </location>
</feature>
<keyword evidence="1" id="KW-1133">Transmembrane helix</keyword>
<comment type="caution">
    <text evidence="2">The sequence shown here is derived from an EMBL/GenBank/DDBJ whole genome shotgun (WGS) entry which is preliminary data.</text>
</comment>
<dbReference type="RefSeq" id="WP_149599908.1">
    <property type="nucleotide sequence ID" value="NZ_VTUU01000003.1"/>
</dbReference>
<keyword evidence="3" id="KW-1185">Reference proteome</keyword>
<feature type="transmembrane region" description="Helical" evidence="1">
    <location>
        <begin position="247"/>
        <end position="267"/>
    </location>
</feature>
<evidence type="ECO:0000313" key="3">
    <source>
        <dbReference type="Proteomes" id="UP000323161"/>
    </source>
</evidence>
<name>A0A5B0VJ85_9GAMM</name>
<feature type="transmembrane region" description="Helical" evidence="1">
    <location>
        <begin position="57"/>
        <end position="74"/>
    </location>
</feature>
<feature type="transmembrane region" description="Helical" evidence="1">
    <location>
        <begin position="172"/>
        <end position="196"/>
    </location>
</feature>
<gene>
    <name evidence="2" type="ORF">FWJ25_08890</name>
</gene>
<dbReference type="AlphaFoldDB" id="A0A5B0VJ85"/>
<keyword evidence="1" id="KW-0472">Membrane</keyword>
<evidence type="ECO:0000256" key="1">
    <source>
        <dbReference type="SAM" id="Phobius"/>
    </source>
</evidence>
<evidence type="ECO:0000313" key="2">
    <source>
        <dbReference type="EMBL" id="KAA1174343.1"/>
    </source>
</evidence>
<sequence length="457" mass="48047">MVGVRSYLIRVMLSAATVLALLAMCIDSRSVSATAGVLFLVGFLLDGQRIHGYARGLLGIALVVTAGLVVQGRMSAGLLEKGLADAGFYSAFLASLGMMQCLVRRFEVLRRIHDVLLGGHHVWLYPKYAVVSGAVASVLSFGMMSLLCGSLSDTLKERGITGASRLRWVRSVLISALRGFALVPLVAPTSVAVAILTRELPQLSWSMLVPYGVAAALVLIGVGWALEQRRFRAVSSERVALRQWPKGSLSLVGLVLVVFAVMCVLVVLTGFKVSAAAMLAVPGITLLYMLWQERSLSAVVNEAADQVAGMTNEMSIFAASALLGVSLSSVIPDTALTGLAGSAAGTWLIAAAGLLIMPLLSAIGIIPITVLSIQAGMLPPLVAEGVDPLPVAVALVTGFSLAMMLSPFGPSVMLLSRFGQVSRWVVAFRWNGVFVVIVVPLLLLLLFLEALVLPASG</sequence>
<dbReference type="EMBL" id="VTUU01000003">
    <property type="protein sequence ID" value="KAA1174343.1"/>
    <property type="molecule type" value="Genomic_DNA"/>
</dbReference>
<keyword evidence="1" id="KW-0812">Transmembrane</keyword>
<evidence type="ECO:0008006" key="4">
    <source>
        <dbReference type="Google" id="ProtNLM"/>
    </source>
</evidence>
<feature type="transmembrane region" description="Helical" evidence="1">
    <location>
        <begin position="273"/>
        <end position="291"/>
    </location>
</feature>
<proteinExistence type="predicted"/>
<organism evidence="2 3">
    <name type="scientific">Marinobacter salinexigens</name>
    <dbReference type="NCBI Taxonomy" id="2919747"/>
    <lineage>
        <taxon>Bacteria</taxon>
        <taxon>Pseudomonadati</taxon>
        <taxon>Pseudomonadota</taxon>
        <taxon>Gammaproteobacteria</taxon>
        <taxon>Pseudomonadales</taxon>
        <taxon>Marinobacteraceae</taxon>
        <taxon>Marinobacter</taxon>
    </lineage>
</organism>
<dbReference type="Proteomes" id="UP000323161">
    <property type="component" value="Unassembled WGS sequence"/>
</dbReference>